<reference evidence="7 8" key="1">
    <citation type="submission" date="2020-08" db="EMBL/GenBank/DDBJ databases">
        <authorList>
            <person name="Hejnol A."/>
        </authorList>
    </citation>
    <scope>NUCLEOTIDE SEQUENCE [LARGE SCALE GENOMIC DNA]</scope>
</reference>
<dbReference type="Pfam" id="PF10366">
    <property type="entry name" value="Vps39_1"/>
    <property type="match status" value="1"/>
</dbReference>
<dbReference type="GO" id="GO:0016020">
    <property type="term" value="C:membrane"/>
    <property type="evidence" value="ECO:0007669"/>
    <property type="project" value="TreeGrafter"/>
</dbReference>
<keyword evidence="4" id="KW-0653">Protein transport</keyword>
<dbReference type="InterPro" id="IPR011990">
    <property type="entry name" value="TPR-like_helical_dom_sf"/>
</dbReference>
<evidence type="ECO:0000256" key="1">
    <source>
        <dbReference type="ARBA" id="ARBA00004496"/>
    </source>
</evidence>
<dbReference type="GO" id="GO:0006914">
    <property type="term" value="P:autophagy"/>
    <property type="evidence" value="ECO:0007669"/>
    <property type="project" value="TreeGrafter"/>
</dbReference>
<dbReference type="InterPro" id="IPR032914">
    <property type="entry name" value="Vam6/VPS39/TRAP1"/>
</dbReference>
<dbReference type="GO" id="GO:0034058">
    <property type="term" value="P:endosomal vesicle fusion"/>
    <property type="evidence" value="ECO:0007669"/>
    <property type="project" value="TreeGrafter"/>
</dbReference>
<organism evidence="7 8">
    <name type="scientific">Dimorphilus gyrociliatus</name>
    <dbReference type="NCBI Taxonomy" id="2664684"/>
    <lineage>
        <taxon>Eukaryota</taxon>
        <taxon>Metazoa</taxon>
        <taxon>Spiralia</taxon>
        <taxon>Lophotrochozoa</taxon>
        <taxon>Annelida</taxon>
        <taxon>Polychaeta</taxon>
        <taxon>Polychaeta incertae sedis</taxon>
        <taxon>Dinophilidae</taxon>
        <taxon>Dimorphilus</taxon>
    </lineage>
</organism>
<feature type="repeat" description="CHCR" evidence="5">
    <location>
        <begin position="556"/>
        <end position="733"/>
    </location>
</feature>
<keyword evidence="2" id="KW-0813">Transport</keyword>
<sequence>MSLKVYDIYPALEKLNSASDKAKSKIECIECSDKNLFIGTNDCYVIHYLLEEVKGRNNRLSFKSERHEHKYLGLKKPIEKLNVAKALKRLLVLCDESLLMLNMLPLEPVVGMGKIKSVVSFCINPNPVRKNPFSIELCIALKKRVVQVYTLTEDRVFVTKEITTQQPSVYISMNASYICAALQDQYIMMNTETSTVQDLFPYQNERTNPLITLIKNNEYLINGPNALGVFVTTAGMSQRPPLQWSESLISVVCSYPYVLALNDEFITIHSILDQQQKQSIPFQGGQFIAEFGDKILVSTHYQIFALVPISLETQVQDLLSDRRVEEALELTSVMGKVQLPGEKYHKLMKKVLLMAGFIEFANMNFENSTKYFLKSKLDCRELIILFPNLLPSDNEFSRSIPPLHEIADILQLCKGDAEKISLYEEFLCKILTAMELNDSNKQYKMESDTALLKVYAKNNYEELIKFLDNSNRQLHDECIDWLRNRNRHYALGLLYGIKNNWTSALDIWTKIADGELEDEMFPGIEYVLDCLLKIEGDELVWSYLEWALKKDPISAVKIIIQRQEKYPQSDLFLADSIIDLLLPYNRAVTTYLEHLVFKQETKEERYHTHLAALYLERVLKIRGDSTETSTYKLSTNTELVSARKDFQRILRESSLFRVHLILGKLKNTDMYTEMAILYGKLEEHERALKLLVHKQRDFVAAEEYCEMYAKGRDIESRRYLFHSLLQVYLDAKYEKIDNLIGPTISLLNKHPAEFDPVRVLQQLPENLSIGLISSFLSSSIRRHLHGSRTSRIHRMLARRQHLQVKSRVFHEQQTSITISDNQVCDVCNRIFDEPTCVRFPNGAISHIQCSKTSLNPFL</sequence>
<dbReference type="SMART" id="SM00036">
    <property type="entry name" value="CNH"/>
    <property type="match status" value="1"/>
</dbReference>
<dbReference type="PANTHER" id="PTHR12894">
    <property type="entry name" value="CNH DOMAIN CONTAINING"/>
    <property type="match status" value="1"/>
</dbReference>
<dbReference type="PANTHER" id="PTHR12894:SF27">
    <property type="entry name" value="TRANSFORMING GROWTH FACTOR-BETA RECEPTOR-ASSOCIATED PROTEIN 1"/>
    <property type="match status" value="1"/>
</dbReference>
<dbReference type="InterPro" id="IPR019453">
    <property type="entry name" value="VPS39/TGFA1_Znf"/>
</dbReference>
<dbReference type="GO" id="GO:0005737">
    <property type="term" value="C:cytoplasm"/>
    <property type="evidence" value="ECO:0007669"/>
    <property type="project" value="UniProtKB-SubCell"/>
</dbReference>
<dbReference type="GO" id="GO:0006886">
    <property type="term" value="P:intracellular protein transport"/>
    <property type="evidence" value="ECO:0007669"/>
    <property type="project" value="UniProtKB-UniRule"/>
</dbReference>
<dbReference type="InterPro" id="IPR000547">
    <property type="entry name" value="Clathrin_H-chain/VPS_repeat"/>
</dbReference>
<dbReference type="Gene3D" id="1.25.40.10">
    <property type="entry name" value="Tetratricopeptide repeat domain"/>
    <property type="match status" value="1"/>
</dbReference>
<dbReference type="EMBL" id="CAJFCJ010000002">
    <property type="protein sequence ID" value="CAD5111967.1"/>
    <property type="molecule type" value="Genomic_DNA"/>
</dbReference>
<evidence type="ECO:0000256" key="4">
    <source>
        <dbReference type="ARBA" id="ARBA00022927"/>
    </source>
</evidence>
<accession>A0A7I8V6M1</accession>
<evidence type="ECO:0000256" key="5">
    <source>
        <dbReference type="PROSITE-ProRule" id="PRU01006"/>
    </source>
</evidence>
<evidence type="ECO:0000313" key="8">
    <source>
        <dbReference type="Proteomes" id="UP000549394"/>
    </source>
</evidence>
<feature type="domain" description="CNH" evidence="6">
    <location>
        <begin position="23"/>
        <end position="295"/>
    </location>
</feature>
<keyword evidence="8" id="KW-1185">Reference proteome</keyword>
<dbReference type="InterPro" id="IPR019452">
    <property type="entry name" value="VPS39/TGF_beta_rcpt-assoc_1"/>
</dbReference>
<dbReference type="AlphaFoldDB" id="A0A7I8V6M1"/>
<evidence type="ECO:0000313" key="7">
    <source>
        <dbReference type="EMBL" id="CAD5111967.1"/>
    </source>
</evidence>
<dbReference type="InterPro" id="IPR001180">
    <property type="entry name" value="CNH_dom"/>
</dbReference>
<dbReference type="PROSITE" id="PS50236">
    <property type="entry name" value="CHCR"/>
    <property type="match status" value="1"/>
</dbReference>
<evidence type="ECO:0000256" key="2">
    <source>
        <dbReference type="ARBA" id="ARBA00022448"/>
    </source>
</evidence>
<dbReference type="Proteomes" id="UP000549394">
    <property type="component" value="Unassembled WGS sequence"/>
</dbReference>
<comment type="subcellular location">
    <subcellularLocation>
        <location evidence="1">Cytoplasm</location>
    </subcellularLocation>
</comment>
<dbReference type="Pfam" id="PF00780">
    <property type="entry name" value="CNH"/>
    <property type="match status" value="1"/>
</dbReference>
<proteinExistence type="predicted"/>
<comment type="caution">
    <text evidence="7">The sequence shown here is derived from an EMBL/GenBank/DDBJ whole genome shotgun (WGS) entry which is preliminary data.</text>
</comment>
<evidence type="ECO:0000256" key="3">
    <source>
        <dbReference type="ARBA" id="ARBA00022490"/>
    </source>
</evidence>
<dbReference type="PROSITE" id="PS50219">
    <property type="entry name" value="CNH"/>
    <property type="match status" value="1"/>
</dbReference>
<name>A0A7I8V6M1_9ANNE</name>
<dbReference type="OrthoDB" id="10258882at2759"/>
<protein>
    <submittedName>
        <fullName evidence="7">DgyrCDS1228</fullName>
    </submittedName>
</protein>
<keyword evidence="3" id="KW-0963">Cytoplasm</keyword>
<evidence type="ECO:0000259" key="6">
    <source>
        <dbReference type="PROSITE" id="PS50219"/>
    </source>
</evidence>
<gene>
    <name evidence="7" type="ORF">DGYR_LOCUS1178</name>
</gene>
<dbReference type="Pfam" id="PF10367">
    <property type="entry name" value="zf-Vps39_C"/>
    <property type="match status" value="1"/>
</dbReference>